<gene>
    <name evidence="2" type="ordered locus">AALP_Aa2g209700</name>
</gene>
<feature type="region of interest" description="Disordered" evidence="1">
    <location>
        <begin position="1"/>
        <end position="56"/>
    </location>
</feature>
<name>A0A087HIY9_ARAAL</name>
<dbReference type="Gramene" id="KFK42091">
    <property type="protein sequence ID" value="KFK42091"/>
    <property type="gene ID" value="AALP_AA2G209700"/>
</dbReference>
<reference evidence="3" key="1">
    <citation type="journal article" date="2015" name="Nat. Plants">
        <title>Genome expansion of Arabis alpina linked with retrotransposition and reduced symmetric DNA methylation.</title>
        <authorList>
            <person name="Willing E.M."/>
            <person name="Rawat V."/>
            <person name="Mandakova T."/>
            <person name="Maumus F."/>
            <person name="James G.V."/>
            <person name="Nordstroem K.J."/>
            <person name="Becker C."/>
            <person name="Warthmann N."/>
            <person name="Chica C."/>
            <person name="Szarzynska B."/>
            <person name="Zytnicki M."/>
            <person name="Albani M.C."/>
            <person name="Kiefer C."/>
            <person name="Bergonzi S."/>
            <person name="Castaings L."/>
            <person name="Mateos J.L."/>
            <person name="Berns M.C."/>
            <person name="Bujdoso N."/>
            <person name="Piofczyk T."/>
            <person name="de Lorenzo L."/>
            <person name="Barrero-Sicilia C."/>
            <person name="Mateos I."/>
            <person name="Piednoel M."/>
            <person name="Hagmann J."/>
            <person name="Chen-Min-Tao R."/>
            <person name="Iglesias-Fernandez R."/>
            <person name="Schuster S.C."/>
            <person name="Alonso-Blanco C."/>
            <person name="Roudier F."/>
            <person name="Carbonero P."/>
            <person name="Paz-Ares J."/>
            <person name="Davis S.J."/>
            <person name="Pecinka A."/>
            <person name="Quesneville H."/>
            <person name="Colot V."/>
            <person name="Lysak M.A."/>
            <person name="Weigel D."/>
            <person name="Coupland G."/>
            <person name="Schneeberger K."/>
        </authorList>
    </citation>
    <scope>NUCLEOTIDE SEQUENCE [LARGE SCALE GENOMIC DNA]</scope>
    <source>
        <strain evidence="3">cv. Pajares</strain>
    </source>
</reference>
<dbReference type="EMBL" id="CM002870">
    <property type="protein sequence ID" value="KFK42091.1"/>
    <property type="molecule type" value="Genomic_DNA"/>
</dbReference>
<dbReference type="Proteomes" id="UP000029120">
    <property type="component" value="Chromosome 2"/>
</dbReference>
<feature type="compositionally biased region" description="Gly residues" evidence="1">
    <location>
        <begin position="27"/>
        <end position="54"/>
    </location>
</feature>
<sequence>GVGFSQPSAGYRGGDHTGGVPTPETGYKGGQGIPEGTGYKGGSSNGKPGAGGDPGAAIVILPKKPPATIPVPTTCTTAVTSCINNHIYGDSPPKRGDYCCTQFKYSKLCLCRYQTSGVDEIMGAANAIAKSCGFVNTKCPASSGGGGEGQIVETPPDIPEFPMPQVCRQEVRDCVLKHLYGDVRPKYHGPCCMKFKHSKLCVCKFQTSGIYELSKGAYDVVKGCNFRKTDCPRTY</sequence>
<evidence type="ECO:0000313" key="2">
    <source>
        <dbReference type="EMBL" id="KFK42091.1"/>
    </source>
</evidence>
<dbReference type="OrthoDB" id="1113485at2759"/>
<protein>
    <recommendedName>
        <fullName evidence="4">Bifunctional inhibitor/plant lipid transfer protein/seed storage helical domain-containing protein</fullName>
    </recommendedName>
</protein>
<keyword evidence="3" id="KW-1185">Reference proteome</keyword>
<dbReference type="AlphaFoldDB" id="A0A087HIY9"/>
<evidence type="ECO:0008006" key="4">
    <source>
        <dbReference type="Google" id="ProtNLM"/>
    </source>
</evidence>
<evidence type="ECO:0000313" key="3">
    <source>
        <dbReference type="Proteomes" id="UP000029120"/>
    </source>
</evidence>
<feature type="non-terminal residue" evidence="2">
    <location>
        <position position="1"/>
    </location>
</feature>
<proteinExistence type="predicted"/>
<organism evidence="2 3">
    <name type="scientific">Arabis alpina</name>
    <name type="common">Alpine rock-cress</name>
    <dbReference type="NCBI Taxonomy" id="50452"/>
    <lineage>
        <taxon>Eukaryota</taxon>
        <taxon>Viridiplantae</taxon>
        <taxon>Streptophyta</taxon>
        <taxon>Embryophyta</taxon>
        <taxon>Tracheophyta</taxon>
        <taxon>Spermatophyta</taxon>
        <taxon>Magnoliopsida</taxon>
        <taxon>eudicotyledons</taxon>
        <taxon>Gunneridae</taxon>
        <taxon>Pentapetalae</taxon>
        <taxon>rosids</taxon>
        <taxon>malvids</taxon>
        <taxon>Brassicales</taxon>
        <taxon>Brassicaceae</taxon>
        <taxon>Arabideae</taxon>
        <taxon>Arabis</taxon>
    </lineage>
</organism>
<dbReference type="OMA" id="RPEVKHC"/>
<accession>A0A087HIY9</accession>
<evidence type="ECO:0000256" key="1">
    <source>
        <dbReference type="SAM" id="MobiDB-lite"/>
    </source>
</evidence>